<name>A0A2N5S194_9BASI</name>
<feature type="region of interest" description="Disordered" evidence="1">
    <location>
        <begin position="1476"/>
        <end position="1500"/>
    </location>
</feature>
<evidence type="ECO:0000313" key="3">
    <source>
        <dbReference type="Proteomes" id="UP000235392"/>
    </source>
</evidence>
<feature type="compositionally biased region" description="Polar residues" evidence="1">
    <location>
        <begin position="1183"/>
        <end position="1194"/>
    </location>
</feature>
<feature type="compositionally biased region" description="Basic and acidic residues" evidence="1">
    <location>
        <begin position="1245"/>
        <end position="1255"/>
    </location>
</feature>
<feature type="region of interest" description="Disordered" evidence="1">
    <location>
        <begin position="120"/>
        <end position="283"/>
    </location>
</feature>
<dbReference type="Proteomes" id="UP000235392">
    <property type="component" value="Unassembled WGS sequence"/>
</dbReference>
<evidence type="ECO:0000313" key="2">
    <source>
        <dbReference type="EMBL" id="PLW07021.1"/>
    </source>
</evidence>
<organism evidence="2 3">
    <name type="scientific">Puccinia coronata f. sp. avenae</name>
    <dbReference type="NCBI Taxonomy" id="200324"/>
    <lineage>
        <taxon>Eukaryota</taxon>
        <taxon>Fungi</taxon>
        <taxon>Dikarya</taxon>
        <taxon>Basidiomycota</taxon>
        <taxon>Pucciniomycotina</taxon>
        <taxon>Pucciniomycetes</taxon>
        <taxon>Pucciniales</taxon>
        <taxon>Pucciniaceae</taxon>
        <taxon>Puccinia</taxon>
    </lineage>
</organism>
<accession>A0A2N5S194</accession>
<feature type="region of interest" description="Disordered" evidence="1">
    <location>
        <begin position="1245"/>
        <end position="1271"/>
    </location>
</feature>
<feature type="compositionally biased region" description="Basic residues" evidence="1">
    <location>
        <begin position="142"/>
        <end position="154"/>
    </location>
</feature>
<evidence type="ECO:0000256" key="1">
    <source>
        <dbReference type="SAM" id="MobiDB-lite"/>
    </source>
</evidence>
<feature type="region of interest" description="Disordered" evidence="1">
    <location>
        <begin position="503"/>
        <end position="540"/>
    </location>
</feature>
<reference evidence="2 3" key="1">
    <citation type="submission" date="2017-11" db="EMBL/GenBank/DDBJ databases">
        <title>De novo assembly and phasing of dikaryotic genomes from two isolates of Puccinia coronata f. sp. avenae, the causal agent of oat crown rust.</title>
        <authorList>
            <person name="Miller M.E."/>
            <person name="Zhang Y."/>
            <person name="Omidvar V."/>
            <person name="Sperschneider J."/>
            <person name="Schwessinger B."/>
            <person name="Raley C."/>
            <person name="Palmer J.M."/>
            <person name="Garnica D."/>
            <person name="Upadhyaya N."/>
            <person name="Rathjen J."/>
            <person name="Taylor J.M."/>
            <person name="Park R.F."/>
            <person name="Dodds P.N."/>
            <person name="Hirsch C.D."/>
            <person name="Kianian S.F."/>
            <person name="Figueroa M."/>
        </authorList>
    </citation>
    <scope>NUCLEOTIDE SEQUENCE [LARGE SCALE GENOMIC DNA]</scope>
    <source>
        <strain evidence="2">12SD80</strain>
    </source>
</reference>
<gene>
    <name evidence="2" type="ORF">PCASD_23643</name>
</gene>
<feature type="region of interest" description="Disordered" evidence="1">
    <location>
        <begin position="696"/>
        <end position="728"/>
    </location>
</feature>
<sequence length="1549" mass="169675">MHKKSINEQQAQDLDDGRWPQDATIFTVAQLRFYLKSSQVQYPDGCPQNRLLNVYHQRLAGRIRPEGLRFDWPAASELNVPCLKQVLTKHQIEYETNVRRNVLVQLYEALKANTQKEGLAQELTKKRKTTGSDQGDNLTERKRPRLPKNKKKPPPLRARPIWLVKRQADKSKTDPPAGARQTLPIRRSARISAKANSDQKQAPSEAKPAADNVTTAGKKHTAPVVSQDNDPHNYKRRRIAKVPPLRPRPKWIWKRRTKQKKPAATATPQDDHPRKVASPTPPASMPLIDFTCSVPVEQAPTNIDRGSLCLSLDPTIFPLIEFNAETTNSESKRRLNRPLLEMIPSSPEHRIDLLEGVPLSLSNDLSFRPPLETQILGFMKTLNNSTPTKDSINTQRVNTSSIPARLSTDERCPLTSNAPKQAVNGALSTPLIRCTPTSCPEHLEGPSSVLVQYDPQDINILSNEKPQLSLQLPPTRPTTVGTALLLHFNRNKDSTLSKLLAESANTSTPKKTHPLTSSAPSNLQSPPNPTALTAQFSESSRGQAAPIAPTVIVKTHQDHPALGILSSVPDKNSALEIDQVVSLPPHYPAIVQDLSIVPVSSPALAVVPVSSNPPLSTGHTQISDQLPFEHLATGQTGVTDLAFETNQLASLEDIPARLASPKILPPLAQSEIPPALAILPRQTGDKDSAVEINQSAAPEDIPLPPTPQNISATAPVSSNPPSPAHTQLSESTLEYLPTSQTFTADFAPGSVSDLSDSAWSDELPTHSFGDQIDSPLVTPSPLPKSYLLQPAIDLHPLLETNNQKTPPNANLMSLADPNMSTELTSSPTRNSAKKRLIVHDSEDDSRPSSVVGDALPAAIASPIRSAPPPAAVAAPINLQIAAHNPYGFAHANVRATAGTEGEQGTNNAADAAATAYDTSGPAQADNRPHSAGTNCNENFDWPDPAGKITALRIREILKANQVYYKSADSKTVLLAKYKVLFSEKQGNAQRYALRQCPTQSNQGSVNVRPVVNSSIPDSSHANVQPNVPSPEIQPNATSHDAPLLDMNDCNTMESIQPLVPAQPPELCRSISAFSRQPEPVDDPRVSNWASDVRMATSDNNQSASANRDINQATIGSPSIEALASALNLFAQGSLQIGSASHNTMKIIAENLISLNSAIANLSLDNVVNMQSSPSLRAPATRGSGRQRSQATYDNNMDVDTPAIRPRGSRNVEIQSYVRQHCATMFGRCARDDSFPPPATAEERRAWITRGGRDTPSDNSEDDSVSIAGSAMDLDDDYDPGFPYPNGPGHSAASPEALKIIWRAMRKAGVKSFRPDLSKAMNHPVNRFLWDLARDTFTRVVNCGEYDPLTIEILDQVDLKQYFVTHVQGYIMRKYQENKHFTPEQLSARQKKRRKTTRHATLKRWRLETVVSQPTLVGLIPIIEHCCSDDETDDEADPSLLRPGAPMRASVLKLPWRSQQVERIMIALDRMKARRRDFATRKPNTPPPRVRRRPEHPKISSLPHPEGLPVAFYDESWLNTLPTYSLQALNSKIDGPPLDFYVGLVEQIIR</sequence>
<protein>
    <submittedName>
        <fullName evidence="2">Uncharacterized protein</fullName>
    </submittedName>
</protein>
<comment type="caution">
    <text evidence="2">The sequence shown here is derived from an EMBL/GenBank/DDBJ whole genome shotgun (WGS) entry which is preliminary data.</text>
</comment>
<dbReference type="EMBL" id="PGCI01001165">
    <property type="protein sequence ID" value="PLW07021.1"/>
    <property type="molecule type" value="Genomic_DNA"/>
</dbReference>
<feature type="region of interest" description="Disordered" evidence="1">
    <location>
        <begin position="1174"/>
        <end position="1204"/>
    </location>
</feature>
<proteinExistence type="predicted"/>
<feature type="compositionally biased region" description="Basic residues" evidence="1">
    <location>
        <begin position="247"/>
        <end position="261"/>
    </location>
</feature>
<feature type="compositionally biased region" description="Polar residues" evidence="1">
    <location>
        <begin position="708"/>
        <end position="717"/>
    </location>
</feature>